<dbReference type="Pfam" id="PF03435">
    <property type="entry name" value="Sacchrp_dh_NADP"/>
    <property type="match status" value="1"/>
</dbReference>
<evidence type="ECO:0000256" key="2">
    <source>
        <dbReference type="ARBA" id="ARBA00023002"/>
    </source>
</evidence>
<dbReference type="InterPro" id="IPR032095">
    <property type="entry name" value="Sacchrp_dh-like_C"/>
</dbReference>
<dbReference type="GO" id="GO:0004753">
    <property type="term" value="F:saccharopine dehydrogenase activity"/>
    <property type="evidence" value="ECO:0007669"/>
    <property type="project" value="TreeGrafter"/>
</dbReference>
<dbReference type="InterPro" id="IPR051168">
    <property type="entry name" value="AASS"/>
</dbReference>
<accession>A0A8H4RAB5</accession>
<dbReference type="InterPro" id="IPR036291">
    <property type="entry name" value="NAD(P)-bd_dom_sf"/>
</dbReference>
<reference evidence="6 7" key="1">
    <citation type="submission" date="2020-03" db="EMBL/GenBank/DDBJ databases">
        <title>Draft Genome Sequence of Cudoniella acicularis.</title>
        <authorList>
            <person name="Buettner E."/>
            <person name="Kellner H."/>
        </authorList>
    </citation>
    <scope>NUCLEOTIDE SEQUENCE [LARGE SCALE GENOMIC DNA]</scope>
    <source>
        <strain evidence="6 7">DSM 108380</strain>
    </source>
</reference>
<dbReference type="Gene3D" id="3.30.360.10">
    <property type="entry name" value="Dihydrodipicolinate Reductase, domain 2"/>
    <property type="match status" value="1"/>
</dbReference>
<evidence type="ECO:0000259" key="5">
    <source>
        <dbReference type="Pfam" id="PF16653"/>
    </source>
</evidence>
<feature type="domain" description="Saccharopine dehydrogenase-like C-terminal" evidence="5">
    <location>
        <begin position="124"/>
        <end position="228"/>
    </location>
</feature>
<keyword evidence="1" id="KW-0521">NADP</keyword>
<sequence>MSSQKVLMLGAGFVTKPTLAILSDSGIEVSVACRTLDSARKLAEGVKLANPISLDVSDEKALDVEVAKHDLVISLIPYTYHAIVIRSAIRQLKHVVTTSYVSPAMLELDQQCKDAGITVMNEIGLDPGIDHLYAVKVIEEVHKAGGKILSFLSYCGGLPAPEDSGNPLGYKFSWSSRGVLLALRNAASFYQGGKVVSVEGPELMATAKPYHITPGFAFVAYPNRDDILSSRLVRKNNANVLLKILRHTASVPDSHRNLTDWPHANIPMKERYNIPECQTIIRGGFPEFIKVLVDMGFLSDEEQEFLKTPCTWKEATAKILGAQSDSEKDLFWAISSRATFKDTEQKEHLLAGLRWIGIFSDEKITPRGNPLDCLCATLEKKMQFEDGERDLVMLQHKFEIEHSNGARETRTSTLCEYGAPYGSGGYSAMARLVGVPAAVATILVLNGTIKQRGVLAPMSGEINEPLIKELKEKYGIECIEKTIA</sequence>
<organism evidence="6 7">
    <name type="scientific">Cudoniella acicularis</name>
    <dbReference type="NCBI Taxonomy" id="354080"/>
    <lineage>
        <taxon>Eukaryota</taxon>
        <taxon>Fungi</taxon>
        <taxon>Dikarya</taxon>
        <taxon>Ascomycota</taxon>
        <taxon>Pezizomycotina</taxon>
        <taxon>Leotiomycetes</taxon>
        <taxon>Helotiales</taxon>
        <taxon>Tricladiaceae</taxon>
        <taxon>Cudoniella</taxon>
    </lineage>
</organism>
<dbReference type="AlphaFoldDB" id="A0A8H4RAB5"/>
<feature type="domain" description="Saccharopine dehydrogenase-like C-terminal" evidence="5">
    <location>
        <begin position="265"/>
        <end position="476"/>
    </location>
</feature>
<dbReference type="InterPro" id="IPR005097">
    <property type="entry name" value="Sacchrp_dh_NADP-bd"/>
</dbReference>
<evidence type="ECO:0000259" key="4">
    <source>
        <dbReference type="Pfam" id="PF03435"/>
    </source>
</evidence>
<dbReference type="GO" id="GO:0019878">
    <property type="term" value="P:lysine biosynthetic process via aminoadipic acid"/>
    <property type="evidence" value="ECO:0007669"/>
    <property type="project" value="TreeGrafter"/>
</dbReference>
<name>A0A8H4RAB5_9HELO</name>
<evidence type="ECO:0000256" key="1">
    <source>
        <dbReference type="ARBA" id="ARBA00022857"/>
    </source>
</evidence>
<evidence type="ECO:0008006" key="8">
    <source>
        <dbReference type="Google" id="ProtNLM"/>
    </source>
</evidence>
<keyword evidence="3" id="KW-0028">Amino-acid biosynthesis</keyword>
<dbReference type="FunFam" id="3.40.50.720:FF:000072">
    <property type="entry name" value="Saccharopine dehydrogenase [NADP(+), L-glutamate-forming]"/>
    <property type="match status" value="1"/>
</dbReference>
<dbReference type="Gene3D" id="3.40.50.720">
    <property type="entry name" value="NAD(P)-binding Rossmann-like Domain"/>
    <property type="match status" value="2"/>
</dbReference>
<dbReference type="OrthoDB" id="10059875at2759"/>
<protein>
    <recommendedName>
        <fullName evidence="8">Saccharopine dehydrogenase</fullName>
    </recommendedName>
</protein>
<keyword evidence="2" id="KW-0560">Oxidoreductase</keyword>
<dbReference type="PANTHER" id="PTHR11133">
    <property type="entry name" value="SACCHAROPINE DEHYDROGENASE"/>
    <property type="match status" value="1"/>
</dbReference>
<evidence type="ECO:0000313" key="7">
    <source>
        <dbReference type="Proteomes" id="UP000566819"/>
    </source>
</evidence>
<dbReference type="Pfam" id="PF16653">
    <property type="entry name" value="Sacchrp_dh_C"/>
    <property type="match status" value="2"/>
</dbReference>
<dbReference type="PANTHER" id="PTHR11133:SF22">
    <property type="entry name" value="ALPHA-AMINOADIPIC SEMIALDEHYDE SYNTHASE, MITOCHONDRIAL"/>
    <property type="match status" value="1"/>
</dbReference>
<evidence type="ECO:0000256" key="3">
    <source>
        <dbReference type="ARBA" id="ARBA00023154"/>
    </source>
</evidence>
<dbReference type="FunFam" id="1.10.1870.10:FF:000002">
    <property type="entry name" value="Saccharopine dehydrogenase Lys9"/>
    <property type="match status" value="1"/>
</dbReference>
<dbReference type="SUPFAM" id="SSF55347">
    <property type="entry name" value="Glyceraldehyde-3-phosphate dehydrogenase-like, C-terminal domain"/>
    <property type="match status" value="2"/>
</dbReference>
<dbReference type="SUPFAM" id="SSF51735">
    <property type="entry name" value="NAD(P)-binding Rossmann-fold domains"/>
    <property type="match status" value="1"/>
</dbReference>
<gene>
    <name evidence="6" type="ORF">G7Y89_g11777</name>
</gene>
<proteinExistence type="predicted"/>
<dbReference type="GO" id="GO:0005737">
    <property type="term" value="C:cytoplasm"/>
    <property type="evidence" value="ECO:0007669"/>
    <property type="project" value="TreeGrafter"/>
</dbReference>
<dbReference type="Proteomes" id="UP000566819">
    <property type="component" value="Unassembled WGS sequence"/>
</dbReference>
<keyword evidence="7" id="KW-1185">Reference proteome</keyword>
<keyword evidence="3" id="KW-0457">Lysine biosynthesis</keyword>
<feature type="domain" description="Saccharopine dehydrogenase NADP binding" evidence="4">
    <location>
        <begin position="6"/>
        <end position="120"/>
    </location>
</feature>
<dbReference type="EMBL" id="JAAMPI010001162">
    <property type="protein sequence ID" value="KAF4626387.1"/>
    <property type="molecule type" value="Genomic_DNA"/>
</dbReference>
<comment type="caution">
    <text evidence="6">The sequence shown here is derived from an EMBL/GenBank/DDBJ whole genome shotgun (WGS) entry which is preliminary data.</text>
</comment>
<evidence type="ECO:0000313" key="6">
    <source>
        <dbReference type="EMBL" id="KAF4626387.1"/>
    </source>
</evidence>
<dbReference type="Gene3D" id="1.10.1870.10">
    <property type="entry name" value="Domain 3, Saccharopine reductase"/>
    <property type="match status" value="1"/>
</dbReference>